<dbReference type="InterPro" id="IPR046206">
    <property type="entry name" value="DUF6239"/>
</dbReference>
<feature type="transmembrane region" description="Helical" evidence="1">
    <location>
        <begin position="147"/>
        <end position="168"/>
    </location>
</feature>
<dbReference type="AlphaFoldDB" id="A0A1G8TTI4"/>
<dbReference type="Pfam" id="PF19752">
    <property type="entry name" value="DUF6239"/>
    <property type="match status" value="1"/>
</dbReference>
<evidence type="ECO:0000313" key="3">
    <source>
        <dbReference type="Proteomes" id="UP000199682"/>
    </source>
</evidence>
<feature type="transmembrane region" description="Helical" evidence="1">
    <location>
        <begin position="15"/>
        <end position="34"/>
    </location>
</feature>
<dbReference type="RefSeq" id="WP_090004610.1">
    <property type="nucleotide sequence ID" value="NZ_FNET01000002.1"/>
</dbReference>
<dbReference type="EMBL" id="FNET01000002">
    <property type="protein sequence ID" value="SDJ44747.1"/>
    <property type="molecule type" value="Genomic_DNA"/>
</dbReference>
<proteinExistence type="predicted"/>
<evidence type="ECO:0000313" key="2">
    <source>
        <dbReference type="EMBL" id="SDJ44747.1"/>
    </source>
</evidence>
<gene>
    <name evidence="2" type="ORF">SAMN04488074_10281</name>
</gene>
<keyword evidence="1" id="KW-1133">Transmembrane helix</keyword>
<organism evidence="2 3">
    <name type="scientific">Lentzea albidocapillata subsp. violacea</name>
    <dbReference type="NCBI Taxonomy" id="128104"/>
    <lineage>
        <taxon>Bacteria</taxon>
        <taxon>Bacillati</taxon>
        <taxon>Actinomycetota</taxon>
        <taxon>Actinomycetes</taxon>
        <taxon>Pseudonocardiales</taxon>
        <taxon>Pseudonocardiaceae</taxon>
        <taxon>Lentzea</taxon>
    </lineage>
</organism>
<sequence>MHGHGSTVPALAGPVLLYLMLYFSVPVVAGFALMRITTPPPRRADALLVTGASTTAFLVAMMVVPAFGLPPQATVLLLVAGIVPFVIWWRAPHLLVRTASLAPWLVAAATVTGLLRVPADLPGGFTAVLTAVSWLTFCAPRSRPGRVAVRVTAGTLALTVAAITAKVASAGGWQ</sequence>
<evidence type="ECO:0000256" key="1">
    <source>
        <dbReference type="SAM" id="Phobius"/>
    </source>
</evidence>
<feature type="transmembrane region" description="Helical" evidence="1">
    <location>
        <begin position="46"/>
        <end position="67"/>
    </location>
</feature>
<feature type="transmembrane region" description="Helical" evidence="1">
    <location>
        <begin position="73"/>
        <end position="89"/>
    </location>
</feature>
<feature type="transmembrane region" description="Helical" evidence="1">
    <location>
        <begin position="94"/>
        <end position="115"/>
    </location>
</feature>
<keyword evidence="1" id="KW-0812">Transmembrane</keyword>
<protein>
    <submittedName>
        <fullName evidence="2">Uncharacterized protein</fullName>
    </submittedName>
</protein>
<accession>A0A1G8TTI4</accession>
<feature type="transmembrane region" description="Helical" evidence="1">
    <location>
        <begin position="121"/>
        <end position="140"/>
    </location>
</feature>
<name>A0A1G8TTI4_9PSEU</name>
<keyword evidence="1" id="KW-0472">Membrane</keyword>
<dbReference type="Proteomes" id="UP000199682">
    <property type="component" value="Unassembled WGS sequence"/>
</dbReference>
<reference evidence="3" key="1">
    <citation type="submission" date="2016-10" db="EMBL/GenBank/DDBJ databases">
        <authorList>
            <person name="Varghese N."/>
            <person name="Submissions S."/>
        </authorList>
    </citation>
    <scope>NUCLEOTIDE SEQUENCE [LARGE SCALE GENOMIC DNA]</scope>
    <source>
        <strain evidence="3">DSM 44796</strain>
    </source>
</reference>